<keyword evidence="3 5" id="KW-1133">Transmembrane helix</keyword>
<accession>A0A9P1IM42</accession>
<evidence type="ECO:0000256" key="1">
    <source>
        <dbReference type="ARBA" id="ARBA00004141"/>
    </source>
</evidence>
<feature type="domain" description="Calcineurin-like phosphoesterase" evidence="6">
    <location>
        <begin position="47"/>
        <end position="229"/>
    </location>
</feature>
<dbReference type="GO" id="GO:0016787">
    <property type="term" value="F:hydrolase activity"/>
    <property type="evidence" value="ECO:0007669"/>
    <property type="project" value="InterPro"/>
</dbReference>
<dbReference type="InterPro" id="IPR033308">
    <property type="entry name" value="PGAP5/Cdc1/Ted1"/>
</dbReference>
<evidence type="ECO:0000256" key="2">
    <source>
        <dbReference type="ARBA" id="ARBA00022692"/>
    </source>
</evidence>
<dbReference type="EMBL" id="CANHGI010000004">
    <property type="protein sequence ID" value="CAI5446878.1"/>
    <property type="molecule type" value="Genomic_DNA"/>
</dbReference>
<dbReference type="OrthoDB" id="5977743at2759"/>
<dbReference type="SUPFAM" id="SSF56300">
    <property type="entry name" value="Metallo-dependent phosphatases"/>
    <property type="match status" value="1"/>
</dbReference>
<dbReference type="InterPro" id="IPR029052">
    <property type="entry name" value="Metallo-depent_PP-like"/>
</dbReference>
<evidence type="ECO:0000256" key="3">
    <source>
        <dbReference type="ARBA" id="ARBA00022989"/>
    </source>
</evidence>
<comment type="subcellular location">
    <subcellularLocation>
        <location evidence="1">Membrane</location>
        <topology evidence="1">Multi-pass membrane protein</topology>
    </subcellularLocation>
</comment>
<evidence type="ECO:0000256" key="5">
    <source>
        <dbReference type="SAM" id="Phobius"/>
    </source>
</evidence>
<comment type="caution">
    <text evidence="7">The sequence shown here is derived from an EMBL/GenBank/DDBJ whole genome shotgun (WGS) entry which is preliminary data.</text>
</comment>
<dbReference type="GO" id="GO:0016020">
    <property type="term" value="C:membrane"/>
    <property type="evidence" value="ECO:0007669"/>
    <property type="project" value="UniProtKB-SubCell"/>
</dbReference>
<dbReference type="AlphaFoldDB" id="A0A9P1IM42"/>
<organism evidence="7 8">
    <name type="scientific">Caenorhabditis angaria</name>
    <dbReference type="NCBI Taxonomy" id="860376"/>
    <lineage>
        <taxon>Eukaryota</taxon>
        <taxon>Metazoa</taxon>
        <taxon>Ecdysozoa</taxon>
        <taxon>Nematoda</taxon>
        <taxon>Chromadorea</taxon>
        <taxon>Rhabditida</taxon>
        <taxon>Rhabditina</taxon>
        <taxon>Rhabditomorpha</taxon>
        <taxon>Rhabditoidea</taxon>
        <taxon>Rhabditidae</taxon>
        <taxon>Peloderinae</taxon>
        <taxon>Caenorhabditis</taxon>
    </lineage>
</organism>
<dbReference type="InterPro" id="IPR004843">
    <property type="entry name" value="Calcineurin-like_PHP"/>
</dbReference>
<dbReference type="Proteomes" id="UP001152747">
    <property type="component" value="Unassembled WGS sequence"/>
</dbReference>
<reference evidence="7" key="1">
    <citation type="submission" date="2022-11" db="EMBL/GenBank/DDBJ databases">
        <authorList>
            <person name="Kikuchi T."/>
        </authorList>
    </citation>
    <scope>NUCLEOTIDE SEQUENCE</scope>
    <source>
        <strain evidence="7">PS1010</strain>
    </source>
</reference>
<evidence type="ECO:0000313" key="7">
    <source>
        <dbReference type="EMBL" id="CAI5446878.1"/>
    </source>
</evidence>
<feature type="transmembrane region" description="Helical" evidence="5">
    <location>
        <begin position="7"/>
        <end position="31"/>
    </location>
</feature>
<proteinExistence type="predicted"/>
<keyword evidence="8" id="KW-1185">Reference proteome</keyword>
<keyword evidence="2 5" id="KW-0812">Transmembrane</keyword>
<dbReference type="PANTHER" id="PTHR13315">
    <property type="entry name" value="METALLO PHOSPHOESTERASE RELATED"/>
    <property type="match status" value="1"/>
</dbReference>
<name>A0A9P1IM42_9PELO</name>
<dbReference type="GO" id="GO:0005783">
    <property type="term" value="C:endoplasmic reticulum"/>
    <property type="evidence" value="ECO:0007669"/>
    <property type="project" value="TreeGrafter"/>
</dbReference>
<dbReference type="PANTHER" id="PTHR13315:SF4">
    <property type="entry name" value="METALLOPHOSPHOESTERASE, ISOFORM E"/>
    <property type="match status" value="1"/>
</dbReference>
<evidence type="ECO:0000313" key="8">
    <source>
        <dbReference type="Proteomes" id="UP001152747"/>
    </source>
</evidence>
<sequence>MRKKCQIVYGVPLTCLFFVVLWNERLAFWWLARNWEIHEENHEDCDRILLVADPQLIGYQNEQWGSLARWDSDRYLATGFAYAKSYFHPNSLIFLGDLFDEGVEADEDEWSETYERFLSIFPVEKNQNVIYIAGDNDIGGEMEPISAARRDKFAHYFRNNITYLQRFYSFSETFLFDHLAGNAEKSLSRSKNAKKLDILLTHVPYLEQFYKFNNVGANKDLILSAHDHTVGIYEIQRSGPKAVLFTTISDASPIYRKTIGPGEPIIELKTPTCSYRMGVASMGYGALSICRSSQDPYRSIEVQFSILWLPARFAQFFLYIFTLLFCCAWIFVQKRSRAKKYAWLQ</sequence>
<dbReference type="Pfam" id="PF00149">
    <property type="entry name" value="Metallophos"/>
    <property type="match status" value="1"/>
</dbReference>
<evidence type="ECO:0000259" key="6">
    <source>
        <dbReference type="Pfam" id="PF00149"/>
    </source>
</evidence>
<gene>
    <name evidence="7" type="ORF">CAMP_LOCUS9515</name>
</gene>
<dbReference type="GO" id="GO:0006506">
    <property type="term" value="P:GPI anchor biosynthetic process"/>
    <property type="evidence" value="ECO:0007669"/>
    <property type="project" value="InterPro"/>
</dbReference>
<protein>
    <recommendedName>
        <fullName evidence="6">Calcineurin-like phosphoesterase domain-containing protein</fullName>
    </recommendedName>
</protein>
<dbReference type="Gene3D" id="3.60.21.10">
    <property type="match status" value="1"/>
</dbReference>
<evidence type="ECO:0000256" key="4">
    <source>
        <dbReference type="ARBA" id="ARBA00023136"/>
    </source>
</evidence>
<feature type="transmembrane region" description="Helical" evidence="5">
    <location>
        <begin position="313"/>
        <end position="332"/>
    </location>
</feature>
<keyword evidence="4 5" id="KW-0472">Membrane</keyword>